<evidence type="ECO:0000313" key="6">
    <source>
        <dbReference type="Proteomes" id="UP001652660"/>
    </source>
</evidence>
<keyword evidence="3 4" id="KW-0808">Transferase</keyword>
<dbReference type="GeneID" id="113704701"/>
<evidence type="ECO:0000256" key="5">
    <source>
        <dbReference type="RuleBase" id="RU362057"/>
    </source>
</evidence>
<dbReference type="Pfam" id="PF00201">
    <property type="entry name" value="UDPGT"/>
    <property type="match status" value="1"/>
</dbReference>
<dbReference type="FunFam" id="3.40.50.2000:FF:000060">
    <property type="entry name" value="Glycosyltransferase"/>
    <property type="match status" value="1"/>
</dbReference>
<keyword evidence="6" id="KW-1185">Reference proteome</keyword>
<dbReference type="InterPro" id="IPR002213">
    <property type="entry name" value="UDP_glucos_trans"/>
</dbReference>
<dbReference type="PROSITE" id="PS00375">
    <property type="entry name" value="UDPGT"/>
    <property type="match status" value="1"/>
</dbReference>
<dbReference type="GO" id="GO:0008194">
    <property type="term" value="F:UDP-glycosyltransferase activity"/>
    <property type="evidence" value="ECO:0007669"/>
    <property type="project" value="InterPro"/>
</dbReference>
<dbReference type="CDD" id="cd03784">
    <property type="entry name" value="GT1_Gtf-like"/>
    <property type="match status" value="1"/>
</dbReference>
<evidence type="ECO:0000256" key="1">
    <source>
        <dbReference type="ARBA" id="ARBA00009995"/>
    </source>
</evidence>
<evidence type="ECO:0000313" key="7">
    <source>
        <dbReference type="RefSeq" id="XP_027082378.1"/>
    </source>
</evidence>
<dbReference type="PANTHER" id="PTHR48044">
    <property type="entry name" value="GLYCOSYLTRANSFERASE"/>
    <property type="match status" value="1"/>
</dbReference>
<evidence type="ECO:0000256" key="4">
    <source>
        <dbReference type="RuleBase" id="RU003718"/>
    </source>
</evidence>
<dbReference type="OrthoDB" id="5835829at2759"/>
<reference evidence="6" key="1">
    <citation type="journal article" date="2025" name="Foods">
        <title>Unveiling the Microbial Signatures of Arabica Coffee Cherries: Insights into Ripeness Specific Diversity, Functional Traits, and Implications for Quality and Safety.</title>
        <authorList>
            <consortium name="RefSeq"/>
            <person name="Tenea G.N."/>
            <person name="Cifuentes V."/>
            <person name="Reyes P."/>
            <person name="Cevallos-Vallejos M."/>
        </authorList>
    </citation>
    <scope>NUCLEOTIDE SEQUENCE [LARGE SCALE GENOMIC DNA]</scope>
</reference>
<dbReference type="RefSeq" id="XP_027082378.1">
    <property type="nucleotide sequence ID" value="XM_027226577.2"/>
</dbReference>
<evidence type="ECO:0000256" key="2">
    <source>
        <dbReference type="ARBA" id="ARBA00022676"/>
    </source>
</evidence>
<name>A0A6P6TVL7_COFAR</name>
<dbReference type="PANTHER" id="PTHR48044:SF14">
    <property type="entry name" value="GLYCOSYLTRANSFERASE"/>
    <property type="match status" value="1"/>
</dbReference>
<dbReference type="GO" id="GO:0016138">
    <property type="term" value="P:glycoside biosynthetic process"/>
    <property type="evidence" value="ECO:0007669"/>
    <property type="project" value="UniProtKB-ARBA"/>
</dbReference>
<sequence>MMQELEIMETNPKFTSSSSHFTPDHVFLYLYFTPSIFLSFVSLQKITPNYSASIQLVELHLPDTPELPSHHHTTNGLPPHLNSTLQRTLNRAKPDLSNVLETIKPDLVIYDVFQSWTAALTATHNIPAVIFTIASVTNIAYFCHSFVKPGLEFPFPAIYLSDFEEAKAQIAAEDARANVNENDPASERPNRFCDSIMLVRSSREIDGKYMDYLSDIRNLKIMPVGTLFPEPADDDQDDKNTELIQWLGTKSKHSTVFIAFGSEYFLTKEEMEEMAFALELSGVNFIWAVRFPQGQRIKPEKALPEEFLERTGDRGRIVEGWAPQAKILGHPSIGGFISHSGWSSILESMVLGVPIINMPMHSDQPFNARLVVEIGAGVEVVRDTNGKFDRKVIAEVIKNVVVEKMGGNLRGKIREVSEKIKLKENQEFDEAVDMLTELVMKNNHPSN</sequence>
<reference evidence="7" key="2">
    <citation type="submission" date="2025-08" db="UniProtKB">
        <authorList>
            <consortium name="RefSeq"/>
        </authorList>
    </citation>
    <scope>IDENTIFICATION</scope>
    <source>
        <tissue evidence="7">Leaves</tissue>
    </source>
</reference>
<comment type="similarity">
    <text evidence="1 4">Belongs to the UDP-glycosyltransferase family.</text>
</comment>
<proteinExistence type="inferred from homology"/>
<dbReference type="Proteomes" id="UP001652660">
    <property type="component" value="Chromosome 8e"/>
</dbReference>
<evidence type="ECO:0000256" key="3">
    <source>
        <dbReference type="ARBA" id="ARBA00022679"/>
    </source>
</evidence>
<dbReference type="AlphaFoldDB" id="A0A6P6TVL7"/>
<keyword evidence="2 4" id="KW-0328">Glycosyltransferase</keyword>
<dbReference type="EC" id="2.4.1.-" evidence="5"/>
<protein>
    <recommendedName>
        <fullName evidence="5">Glycosyltransferase</fullName>
        <ecNumber evidence="5">2.4.1.-</ecNumber>
    </recommendedName>
</protein>
<accession>A0A6P6TVL7</accession>
<organism evidence="6 7">
    <name type="scientific">Coffea arabica</name>
    <name type="common">Arabian coffee</name>
    <dbReference type="NCBI Taxonomy" id="13443"/>
    <lineage>
        <taxon>Eukaryota</taxon>
        <taxon>Viridiplantae</taxon>
        <taxon>Streptophyta</taxon>
        <taxon>Embryophyta</taxon>
        <taxon>Tracheophyta</taxon>
        <taxon>Spermatophyta</taxon>
        <taxon>Magnoliopsida</taxon>
        <taxon>eudicotyledons</taxon>
        <taxon>Gunneridae</taxon>
        <taxon>Pentapetalae</taxon>
        <taxon>asterids</taxon>
        <taxon>lamiids</taxon>
        <taxon>Gentianales</taxon>
        <taxon>Rubiaceae</taxon>
        <taxon>Ixoroideae</taxon>
        <taxon>Gardenieae complex</taxon>
        <taxon>Bertiereae - Coffeeae clade</taxon>
        <taxon>Coffeeae</taxon>
        <taxon>Coffea</taxon>
    </lineage>
</organism>
<gene>
    <name evidence="7" type="primary">LOC113704701</name>
</gene>
<dbReference type="Gene3D" id="3.40.50.2000">
    <property type="entry name" value="Glycogen Phosphorylase B"/>
    <property type="match status" value="2"/>
</dbReference>
<dbReference type="SUPFAM" id="SSF53756">
    <property type="entry name" value="UDP-Glycosyltransferase/glycogen phosphorylase"/>
    <property type="match status" value="1"/>
</dbReference>
<dbReference type="InterPro" id="IPR035595">
    <property type="entry name" value="UDP_glycos_trans_CS"/>
</dbReference>